<feature type="domain" description="PIN" evidence="1">
    <location>
        <begin position="2"/>
        <end position="120"/>
    </location>
</feature>
<evidence type="ECO:0000313" key="2">
    <source>
        <dbReference type="EMBL" id="MBD6616512.1"/>
    </source>
</evidence>
<dbReference type="AlphaFoldDB" id="A0AA40VQQ0"/>
<accession>A0AA40VQQ0</accession>
<evidence type="ECO:0000313" key="3">
    <source>
        <dbReference type="Proteomes" id="UP001165986"/>
    </source>
</evidence>
<dbReference type="InterPro" id="IPR052919">
    <property type="entry name" value="TA_system_RNase"/>
</dbReference>
<proteinExistence type="predicted"/>
<keyword evidence="3" id="KW-1185">Reference proteome</keyword>
<organism evidence="2 3">
    <name type="scientific">Komarekiella delphini-convector SJRDD-AB1</name>
    <dbReference type="NCBI Taxonomy" id="2593771"/>
    <lineage>
        <taxon>Bacteria</taxon>
        <taxon>Bacillati</taxon>
        <taxon>Cyanobacteriota</taxon>
        <taxon>Cyanophyceae</taxon>
        <taxon>Nostocales</taxon>
        <taxon>Nostocaceae</taxon>
        <taxon>Komarekiella</taxon>
        <taxon>Komarekiella delphini-convector</taxon>
    </lineage>
</organism>
<dbReference type="PANTHER" id="PTHR36173:SF1">
    <property type="entry name" value="RIBONUCLEASE VAPC22"/>
    <property type="match status" value="1"/>
</dbReference>
<sequence>MIILDTHIWVWWNHNDSRLTLPHREAINKERPHGLGVCSISLLEISRLVTQNKLILPCSIQEWFNIALAQEGVLILSITPQIAIDSYSLPGNFHKDPADRIIVSTARMYDVPLVSVDEIILAYSDVKRIFP</sequence>
<dbReference type="PANTHER" id="PTHR36173">
    <property type="entry name" value="RIBONUCLEASE VAPC16-RELATED"/>
    <property type="match status" value="1"/>
</dbReference>
<dbReference type="Proteomes" id="UP001165986">
    <property type="component" value="Unassembled WGS sequence"/>
</dbReference>
<name>A0AA40VQQ0_9NOST</name>
<dbReference type="SUPFAM" id="SSF88723">
    <property type="entry name" value="PIN domain-like"/>
    <property type="match status" value="1"/>
</dbReference>
<comment type="caution">
    <text evidence="2">The sequence shown here is derived from an EMBL/GenBank/DDBJ whole genome shotgun (WGS) entry which is preliminary data.</text>
</comment>
<protein>
    <submittedName>
        <fullName evidence="2">Type II toxin-antitoxin system VapC family toxin</fullName>
    </submittedName>
</protein>
<dbReference type="Pfam" id="PF01850">
    <property type="entry name" value="PIN"/>
    <property type="match status" value="1"/>
</dbReference>
<dbReference type="EMBL" id="VJXY01000010">
    <property type="protein sequence ID" value="MBD6616512.1"/>
    <property type="molecule type" value="Genomic_DNA"/>
</dbReference>
<dbReference type="InterPro" id="IPR002716">
    <property type="entry name" value="PIN_dom"/>
</dbReference>
<reference evidence="2" key="1">
    <citation type="submission" date="2019-07" db="EMBL/GenBank/DDBJ databases">
        <title>Toxilogical consequences of a new and cryptic species of cyanobacteria (Komarekiella delphini-convector) recovered from the epidermis of a bottlenose dolphin and 1500 ft. in the air.</title>
        <authorList>
            <person name="Brown A.O."/>
            <person name="Dvorak P."/>
            <person name="Villanueva C.D."/>
            <person name="Foss A.J."/>
            <person name="Garvey A.D."/>
            <person name="Gibson Q.A."/>
            <person name="Johansen J.R."/>
            <person name="Casamatta D.A."/>
        </authorList>
    </citation>
    <scope>NUCLEOTIDE SEQUENCE</scope>
    <source>
        <strain evidence="2">SJRDD-AB1</strain>
    </source>
</reference>
<dbReference type="InterPro" id="IPR041705">
    <property type="entry name" value="PIN_Sll0205"/>
</dbReference>
<dbReference type="Gene3D" id="3.40.50.1010">
    <property type="entry name" value="5'-nuclease"/>
    <property type="match status" value="1"/>
</dbReference>
<evidence type="ECO:0000259" key="1">
    <source>
        <dbReference type="Pfam" id="PF01850"/>
    </source>
</evidence>
<dbReference type="InterPro" id="IPR029060">
    <property type="entry name" value="PIN-like_dom_sf"/>
</dbReference>
<dbReference type="RefSeq" id="WP_191757747.1">
    <property type="nucleotide sequence ID" value="NZ_VJXY01000010.1"/>
</dbReference>
<gene>
    <name evidence="2" type="ORF">FNW02_11845</name>
</gene>
<dbReference type="CDD" id="cd09872">
    <property type="entry name" value="PIN_Sll0205-like"/>
    <property type="match status" value="1"/>
</dbReference>